<dbReference type="Proteomes" id="UP000287651">
    <property type="component" value="Unassembled WGS sequence"/>
</dbReference>
<proteinExistence type="predicted"/>
<evidence type="ECO:0000313" key="1">
    <source>
        <dbReference type="EMBL" id="RRT48819.1"/>
    </source>
</evidence>
<organism evidence="1 2">
    <name type="scientific">Ensete ventricosum</name>
    <name type="common">Abyssinian banana</name>
    <name type="synonym">Musa ensete</name>
    <dbReference type="NCBI Taxonomy" id="4639"/>
    <lineage>
        <taxon>Eukaryota</taxon>
        <taxon>Viridiplantae</taxon>
        <taxon>Streptophyta</taxon>
        <taxon>Embryophyta</taxon>
        <taxon>Tracheophyta</taxon>
        <taxon>Spermatophyta</taxon>
        <taxon>Magnoliopsida</taxon>
        <taxon>Liliopsida</taxon>
        <taxon>Zingiberales</taxon>
        <taxon>Musaceae</taxon>
        <taxon>Ensete</taxon>
    </lineage>
</organism>
<sequence>MGVGEYRCRGRGYMQPGARSRAGPRWLEGAAVVDATRMLKRRMRRKKMQAGYGAVAAIAAFDGRLSMNLVKSGCSGVNRGEGLIMIGFSGNVILAKKDWTVLLDLQVMQCDAAEARSRVANSLLLVDDLGKHDDIMDYGERLIGEPC</sequence>
<evidence type="ECO:0000313" key="2">
    <source>
        <dbReference type="Proteomes" id="UP000287651"/>
    </source>
</evidence>
<reference evidence="1 2" key="1">
    <citation type="journal article" date="2014" name="Agronomy (Basel)">
        <title>A Draft Genome Sequence for Ensete ventricosum, the Drought-Tolerant Tree Against Hunger.</title>
        <authorList>
            <person name="Harrison J."/>
            <person name="Moore K.A."/>
            <person name="Paszkiewicz K."/>
            <person name="Jones T."/>
            <person name="Grant M."/>
            <person name="Ambacheew D."/>
            <person name="Muzemil S."/>
            <person name="Studholme D.J."/>
        </authorList>
    </citation>
    <scope>NUCLEOTIDE SEQUENCE [LARGE SCALE GENOMIC DNA]</scope>
</reference>
<protein>
    <submittedName>
        <fullName evidence="1">Uncharacterized protein</fullName>
    </submittedName>
</protein>
<accession>A0A426YAS5</accession>
<comment type="caution">
    <text evidence="1">The sequence shown here is derived from an EMBL/GenBank/DDBJ whole genome shotgun (WGS) entry which is preliminary data.</text>
</comment>
<dbReference type="EMBL" id="AMZH03013709">
    <property type="protein sequence ID" value="RRT48819.1"/>
    <property type="molecule type" value="Genomic_DNA"/>
</dbReference>
<name>A0A426YAS5_ENSVE</name>
<gene>
    <name evidence="1" type="ORF">B296_00042147</name>
</gene>
<dbReference type="AlphaFoldDB" id="A0A426YAS5"/>